<gene>
    <name evidence="6" type="ORF">CAPTEDRAFT_49075</name>
</gene>
<reference evidence="7" key="3">
    <citation type="submission" date="2015-06" db="UniProtKB">
        <authorList>
            <consortium name="EnsemblMetazoa"/>
        </authorList>
    </citation>
    <scope>IDENTIFICATION</scope>
</reference>
<dbReference type="PANTHER" id="PTHR22906">
    <property type="entry name" value="PROPERDIN"/>
    <property type="match status" value="1"/>
</dbReference>
<organism evidence="6">
    <name type="scientific">Capitella teleta</name>
    <name type="common">Polychaete worm</name>
    <dbReference type="NCBI Taxonomy" id="283909"/>
    <lineage>
        <taxon>Eukaryota</taxon>
        <taxon>Metazoa</taxon>
        <taxon>Spiralia</taxon>
        <taxon>Lophotrochozoa</taxon>
        <taxon>Annelida</taxon>
        <taxon>Polychaeta</taxon>
        <taxon>Sedentaria</taxon>
        <taxon>Scolecida</taxon>
        <taxon>Capitellidae</taxon>
        <taxon>Capitella</taxon>
    </lineage>
</organism>
<evidence type="ECO:0000256" key="3">
    <source>
        <dbReference type="ARBA" id="ARBA00022729"/>
    </source>
</evidence>
<sequence>DGGWGEWGEYSECSVTCGDGTMFRTRECNNPEPSGDGEDCIGLARETVPCTHTCLVDGGWTEWTWTECSVTCGSGDKSASRKCTNPKPAYGGAECVGASTQNTVCNLAQC</sequence>
<dbReference type="AlphaFoldDB" id="R7UM93"/>
<dbReference type="InterPro" id="IPR052065">
    <property type="entry name" value="Compl_asym_regulator"/>
</dbReference>
<dbReference type="OrthoDB" id="446173at2759"/>
<reference evidence="8" key="1">
    <citation type="submission" date="2012-12" db="EMBL/GenBank/DDBJ databases">
        <authorList>
            <person name="Hellsten U."/>
            <person name="Grimwood J."/>
            <person name="Chapman J.A."/>
            <person name="Shapiro H."/>
            <person name="Aerts A."/>
            <person name="Otillar R.P."/>
            <person name="Terry A.Y."/>
            <person name="Boore J.L."/>
            <person name="Simakov O."/>
            <person name="Marletaz F."/>
            <person name="Cho S.-J."/>
            <person name="Edsinger-Gonzales E."/>
            <person name="Havlak P."/>
            <person name="Kuo D.-H."/>
            <person name="Larsson T."/>
            <person name="Lv J."/>
            <person name="Arendt D."/>
            <person name="Savage R."/>
            <person name="Osoegawa K."/>
            <person name="de Jong P."/>
            <person name="Lindberg D.R."/>
            <person name="Seaver E.C."/>
            <person name="Weisblat D.A."/>
            <person name="Putnam N.H."/>
            <person name="Grigoriev I.V."/>
            <person name="Rokhsar D.S."/>
        </authorList>
    </citation>
    <scope>NUCLEOTIDE SEQUENCE</scope>
    <source>
        <strain evidence="8">I ESC-2004</strain>
    </source>
</reference>
<dbReference type="InterPro" id="IPR000884">
    <property type="entry name" value="TSP1_rpt"/>
</dbReference>
<evidence type="ECO:0000256" key="4">
    <source>
        <dbReference type="ARBA" id="ARBA00022737"/>
    </source>
</evidence>
<reference evidence="6 8" key="2">
    <citation type="journal article" date="2013" name="Nature">
        <title>Insights into bilaterian evolution from three spiralian genomes.</title>
        <authorList>
            <person name="Simakov O."/>
            <person name="Marletaz F."/>
            <person name="Cho S.J."/>
            <person name="Edsinger-Gonzales E."/>
            <person name="Havlak P."/>
            <person name="Hellsten U."/>
            <person name="Kuo D.H."/>
            <person name="Larsson T."/>
            <person name="Lv J."/>
            <person name="Arendt D."/>
            <person name="Savage R."/>
            <person name="Osoegawa K."/>
            <person name="de Jong P."/>
            <person name="Grimwood J."/>
            <person name="Chapman J.A."/>
            <person name="Shapiro H."/>
            <person name="Aerts A."/>
            <person name="Otillar R.P."/>
            <person name="Terry A.Y."/>
            <person name="Boore J.L."/>
            <person name="Grigoriev I.V."/>
            <person name="Lindberg D.R."/>
            <person name="Seaver E.C."/>
            <person name="Weisblat D.A."/>
            <person name="Putnam N.H."/>
            <person name="Rokhsar D.S."/>
        </authorList>
    </citation>
    <scope>NUCLEOTIDE SEQUENCE</scope>
    <source>
        <strain evidence="6 8">I ESC-2004</strain>
    </source>
</reference>
<dbReference type="PRINTS" id="PR01705">
    <property type="entry name" value="TSP1REPEAT"/>
</dbReference>
<dbReference type="EnsemblMetazoa" id="CapteT49075">
    <property type="protein sequence ID" value="CapteP49075"/>
    <property type="gene ID" value="CapteG49075"/>
</dbReference>
<proteinExistence type="predicted"/>
<evidence type="ECO:0000256" key="5">
    <source>
        <dbReference type="ARBA" id="ARBA00023157"/>
    </source>
</evidence>
<protein>
    <submittedName>
        <fullName evidence="6 7">Uncharacterized protein</fullName>
    </submittedName>
</protein>
<dbReference type="FunFam" id="2.20.100.10:FF:000001">
    <property type="entry name" value="semaphorin-5A isoform X1"/>
    <property type="match status" value="2"/>
</dbReference>
<dbReference type="PROSITE" id="PS50092">
    <property type="entry name" value="TSP1"/>
    <property type="match status" value="2"/>
</dbReference>
<evidence type="ECO:0000256" key="2">
    <source>
        <dbReference type="ARBA" id="ARBA00022525"/>
    </source>
</evidence>
<accession>R7UM93</accession>
<keyword evidence="8" id="KW-1185">Reference proteome</keyword>
<evidence type="ECO:0000313" key="6">
    <source>
        <dbReference type="EMBL" id="ELU07350.1"/>
    </source>
</evidence>
<dbReference type="SUPFAM" id="SSF82895">
    <property type="entry name" value="TSP-1 type 1 repeat"/>
    <property type="match status" value="2"/>
</dbReference>
<dbReference type="EMBL" id="KB299994">
    <property type="protein sequence ID" value="ELU07350.1"/>
    <property type="molecule type" value="Genomic_DNA"/>
</dbReference>
<comment type="subcellular location">
    <subcellularLocation>
        <location evidence="1">Secreted</location>
    </subcellularLocation>
</comment>
<dbReference type="OMA" id="REDRACH"/>
<dbReference type="Pfam" id="PF00090">
    <property type="entry name" value="TSP_1"/>
    <property type="match status" value="2"/>
</dbReference>
<dbReference type="HOGENOM" id="CLU_047129_1_0_1"/>
<dbReference type="SMART" id="SM00209">
    <property type="entry name" value="TSP1"/>
    <property type="match status" value="2"/>
</dbReference>
<dbReference type="PANTHER" id="PTHR22906:SF43">
    <property type="entry name" value="PROPERDIN"/>
    <property type="match status" value="1"/>
</dbReference>
<keyword evidence="2" id="KW-0964">Secreted</keyword>
<evidence type="ECO:0000256" key="1">
    <source>
        <dbReference type="ARBA" id="ARBA00004613"/>
    </source>
</evidence>
<keyword evidence="3" id="KW-0732">Signal</keyword>
<dbReference type="Gene3D" id="2.20.100.10">
    <property type="entry name" value="Thrombospondin type-1 (TSP1) repeat"/>
    <property type="match status" value="2"/>
</dbReference>
<dbReference type="Proteomes" id="UP000014760">
    <property type="component" value="Unassembled WGS sequence"/>
</dbReference>
<evidence type="ECO:0000313" key="7">
    <source>
        <dbReference type="EnsemblMetazoa" id="CapteP49075"/>
    </source>
</evidence>
<feature type="non-terminal residue" evidence="6">
    <location>
        <position position="110"/>
    </location>
</feature>
<evidence type="ECO:0000313" key="8">
    <source>
        <dbReference type="Proteomes" id="UP000014760"/>
    </source>
</evidence>
<name>R7UM93_CAPTE</name>
<keyword evidence="4" id="KW-0677">Repeat</keyword>
<keyword evidence="5" id="KW-1015">Disulfide bond</keyword>
<dbReference type="InterPro" id="IPR036383">
    <property type="entry name" value="TSP1_rpt_sf"/>
</dbReference>
<dbReference type="EMBL" id="AMQN01007101">
    <property type="status" value="NOT_ANNOTATED_CDS"/>
    <property type="molecule type" value="Genomic_DNA"/>
</dbReference>
<feature type="non-terminal residue" evidence="6">
    <location>
        <position position="1"/>
    </location>
</feature>